<accession>A0A9Q9UTM9</accession>
<dbReference type="Proteomes" id="UP000494172">
    <property type="component" value="Unassembled WGS sequence"/>
</dbReference>
<proteinExistence type="predicted"/>
<dbReference type="AlphaFoldDB" id="A0A9Q9UTM9"/>
<gene>
    <name evidence="2" type="ORF">BAR24066_05856</name>
</gene>
<sequence>MKTRDLAAAAVIVGGAVLPAWSWAETAAPPAGFGSHALTDRPAASMSGMTAQHSAADRGGDPSTDFTDTIGGIDSQGDGIRDDVRKYIDDQYPEPQQRAAMRRYAAAQRDFMMHGDVRDSAIEGLTRVFRTLECVRKLMGQPGIDQSKVVVAMMSNTKQRFVANGHAMANASGHVYMLSRDDPCQQ</sequence>
<protein>
    <submittedName>
        <fullName evidence="2">Uncharacterized protein</fullName>
    </submittedName>
</protein>
<dbReference type="EMBL" id="CABVPX010000031">
    <property type="protein sequence ID" value="VWC21915.1"/>
    <property type="molecule type" value="Genomic_DNA"/>
</dbReference>
<evidence type="ECO:0000313" key="3">
    <source>
        <dbReference type="Proteomes" id="UP000494172"/>
    </source>
</evidence>
<name>A0A9Q9UTM9_9BURK</name>
<feature type="region of interest" description="Disordered" evidence="1">
    <location>
        <begin position="44"/>
        <end position="80"/>
    </location>
</feature>
<reference evidence="2 3" key="1">
    <citation type="submission" date="2019-09" db="EMBL/GenBank/DDBJ databases">
        <authorList>
            <person name="Depoorter E."/>
        </authorList>
    </citation>
    <scope>NUCLEOTIDE SEQUENCE [LARGE SCALE GENOMIC DNA]</scope>
    <source>
        <strain evidence="2">LMG 24066</strain>
    </source>
</reference>
<organism evidence="2 3">
    <name type="scientific">Burkholderia arboris</name>
    <dbReference type="NCBI Taxonomy" id="488730"/>
    <lineage>
        <taxon>Bacteria</taxon>
        <taxon>Pseudomonadati</taxon>
        <taxon>Pseudomonadota</taxon>
        <taxon>Betaproteobacteria</taxon>
        <taxon>Burkholderiales</taxon>
        <taxon>Burkholderiaceae</taxon>
        <taxon>Burkholderia</taxon>
        <taxon>Burkholderia cepacia complex</taxon>
    </lineage>
</organism>
<evidence type="ECO:0000256" key="1">
    <source>
        <dbReference type="SAM" id="MobiDB-lite"/>
    </source>
</evidence>
<evidence type="ECO:0000313" key="2">
    <source>
        <dbReference type="EMBL" id="VWC21915.1"/>
    </source>
</evidence>
<comment type="caution">
    <text evidence="2">The sequence shown here is derived from an EMBL/GenBank/DDBJ whole genome shotgun (WGS) entry which is preliminary data.</text>
</comment>